<gene>
    <name evidence="3" type="ordered locus">Ftrac_1724</name>
</gene>
<evidence type="ECO:0000313" key="3">
    <source>
        <dbReference type="EMBL" id="ADR21712.1"/>
    </source>
</evidence>
<evidence type="ECO:0000256" key="1">
    <source>
        <dbReference type="ARBA" id="ARBA00022679"/>
    </source>
</evidence>
<keyword evidence="4" id="KW-1185">Reference proteome</keyword>
<dbReference type="Proteomes" id="UP000008720">
    <property type="component" value="Chromosome"/>
</dbReference>
<accession>E4TRJ1</accession>
<keyword evidence="3" id="KW-0489">Methyltransferase</keyword>
<dbReference type="KEGG" id="mtt:Ftrac_1724"/>
<organism evidence="3 4">
    <name type="scientific">Marivirga tractuosa (strain ATCC 23168 / DSM 4126 / NBRC 15989 / NCIMB 1408 / VKM B-1430 / H-43)</name>
    <name type="common">Microscilla tractuosa</name>
    <name type="synonym">Flexibacter tractuosus</name>
    <dbReference type="NCBI Taxonomy" id="643867"/>
    <lineage>
        <taxon>Bacteria</taxon>
        <taxon>Pseudomonadati</taxon>
        <taxon>Bacteroidota</taxon>
        <taxon>Cytophagia</taxon>
        <taxon>Cytophagales</taxon>
        <taxon>Marivirgaceae</taxon>
        <taxon>Marivirga</taxon>
    </lineage>
</organism>
<name>E4TRJ1_MARTH</name>
<dbReference type="RefSeq" id="WP_013453859.1">
    <property type="nucleotide sequence ID" value="NC_014759.1"/>
</dbReference>
<dbReference type="STRING" id="643867.Ftrac_1724"/>
<dbReference type="eggNOG" id="COG2226">
    <property type="taxonomic scope" value="Bacteria"/>
</dbReference>
<dbReference type="InterPro" id="IPR029063">
    <property type="entry name" value="SAM-dependent_MTases_sf"/>
</dbReference>
<feature type="domain" description="Methyltransferase" evidence="2">
    <location>
        <begin position="40"/>
        <end position="130"/>
    </location>
</feature>
<keyword evidence="1" id="KW-0808">Transferase</keyword>
<protein>
    <submittedName>
        <fullName evidence="3">Methyltransferase type 12</fullName>
    </submittedName>
</protein>
<dbReference type="InterPro" id="IPR041698">
    <property type="entry name" value="Methyltransf_25"/>
</dbReference>
<dbReference type="Gene3D" id="3.40.50.150">
    <property type="entry name" value="Vaccinia Virus protein VP39"/>
    <property type="match status" value="1"/>
</dbReference>
<proteinExistence type="predicted"/>
<evidence type="ECO:0000259" key="2">
    <source>
        <dbReference type="Pfam" id="PF13649"/>
    </source>
</evidence>
<dbReference type="Pfam" id="PF13649">
    <property type="entry name" value="Methyltransf_25"/>
    <property type="match status" value="1"/>
</dbReference>
<dbReference type="AlphaFoldDB" id="E4TRJ1"/>
<dbReference type="PANTHER" id="PTHR43861">
    <property type="entry name" value="TRANS-ACONITATE 2-METHYLTRANSFERASE-RELATED"/>
    <property type="match status" value="1"/>
</dbReference>
<reference evidence="3 4" key="1">
    <citation type="journal article" date="2011" name="Stand. Genomic Sci.">
        <title>Complete genome sequence of Marivirga tractuosa type strain (H-43).</title>
        <authorList>
            <person name="Pagani I."/>
            <person name="Chertkov O."/>
            <person name="Lapidus A."/>
            <person name="Lucas S."/>
            <person name="Del Rio T.G."/>
            <person name="Tice H."/>
            <person name="Copeland A."/>
            <person name="Cheng J.F."/>
            <person name="Nolan M."/>
            <person name="Saunders E."/>
            <person name="Pitluck S."/>
            <person name="Held B."/>
            <person name="Goodwin L."/>
            <person name="Liolios K."/>
            <person name="Ovchinikova G."/>
            <person name="Ivanova N."/>
            <person name="Mavromatis K."/>
            <person name="Pati A."/>
            <person name="Chen A."/>
            <person name="Palaniappan K."/>
            <person name="Land M."/>
            <person name="Hauser L."/>
            <person name="Jeffries C.D."/>
            <person name="Detter J.C."/>
            <person name="Han C."/>
            <person name="Tapia R."/>
            <person name="Ngatchou-Djao O.D."/>
            <person name="Rohde M."/>
            <person name="Goker M."/>
            <person name="Spring S."/>
            <person name="Sikorski J."/>
            <person name="Woyke T."/>
            <person name="Bristow J."/>
            <person name="Eisen J.A."/>
            <person name="Markowitz V."/>
            <person name="Hugenholtz P."/>
            <person name="Klenk H.P."/>
            <person name="Kyrpides N.C."/>
        </authorList>
    </citation>
    <scope>NUCLEOTIDE SEQUENCE [LARGE SCALE GENOMIC DNA]</scope>
    <source>
        <strain evidence="4">ATCC 23168 / DSM 4126 / NBRC 15989 / NCIMB 1408 / VKM B-1430 / H-43</strain>
    </source>
</reference>
<dbReference type="HOGENOM" id="CLU_099465_0_0_10"/>
<dbReference type="GO" id="GO:0032259">
    <property type="term" value="P:methylation"/>
    <property type="evidence" value="ECO:0007669"/>
    <property type="project" value="UniProtKB-KW"/>
</dbReference>
<dbReference type="EMBL" id="CP002349">
    <property type="protein sequence ID" value="ADR21712.1"/>
    <property type="molecule type" value="Genomic_DNA"/>
</dbReference>
<dbReference type="CDD" id="cd02440">
    <property type="entry name" value="AdoMet_MTases"/>
    <property type="match status" value="1"/>
</dbReference>
<dbReference type="SUPFAM" id="SSF53335">
    <property type="entry name" value="S-adenosyl-L-methionine-dependent methyltransferases"/>
    <property type="match status" value="1"/>
</dbReference>
<dbReference type="GO" id="GO:0008168">
    <property type="term" value="F:methyltransferase activity"/>
    <property type="evidence" value="ECO:0007669"/>
    <property type="project" value="UniProtKB-KW"/>
</dbReference>
<dbReference type="OrthoDB" id="836632at2"/>
<sequence>MANFDQVAGIYDFLKRVVFGNRIDDATSCFLKEIPPNARVLIIGGGTGEILKKFKSSHEITYLELSEAMILKAKTVVSTASVDFIQGDVLKWIPKHDFDYIMTPFVLDCFTATGLDLLLDRLKKSLKKEGKWIQTDFYPKNRMQKLLIKIMYVFFKLTANLNIDELVDFDSHFEKHQFNLKRKALFYHSMIESKIYHQID</sequence>
<evidence type="ECO:0000313" key="4">
    <source>
        <dbReference type="Proteomes" id="UP000008720"/>
    </source>
</evidence>